<protein>
    <submittedName>
        <fullName evidence="2">XRE family transcriptional regulator</fullName>
    </submittedName>
</protein>
<dbReference type="CDD" id="cd00093">
    <property type="entry name" value="HTH_XRE"/>
    <property type="match status" value="1"/>
</dbReference>
<comment type="caution">
    <text evidence="2">The sequence shown here is derived from an EMBL/GenBank/DDBJ whole genome shotgun (WGS) entry which is preliminary data.</text>
</comment>
<evidence type="ECO:0000313" key="3">
    <source>
        <dbReference type="Proteomes" id="UP000241540"/>
    </source>
</evidence>
<dbReference type="Gene3D" id="1.10.260.40">
    <property type="entry name" value="lambda repressor-like DNA-binding domains"/>
    <property type="match status" value="1"/>
</dbReference>
<feature type="domain" description="HTH cro/C1-type" evidence="1">
    <location>
        <begin position="40"/>
        <end position="60"/>
    </location>
</feature>
<dbReference type="GO" id="GO:0003677">
    <property type="term" value="F:DNA binding"/>
    <property type="evidence" value="ECO:0007669"/>
    <property type="project" value="InterPro"/>
</dbReference>
<dbReference type="EMBL" id="PZHX01000040">
    <property type="protein sequence ID" value="PTK29152.1"/>
    <property type="molecule type" value="Genomic_DNA"/>
</dbReference>
<proteinExistence type="predicted"/>
<accession>A0A974KW08</accession>
<dbReference type="Pfam" id="PF13443">
    <property type="entry name" value="HTH_26"/>
    <property type="match status" value="1"/>
</dbReference>
<reference evidence="2 3" key="1">
    <citation type="journal article" date="2016" name="Front. Microbiol.">
        <title>Comprehensive Phylogenetic Analysis of Bovine Non-aureus Staphylococci Species Based on Whole-Genome Sequencing.</title>
        <authorList>
            <person name="Naushad S."/>
            <person name="Barkema H.W."/>
            <person name="Luby C."/>
            <person name="Condas L.A."/>
            <person name="Nobrega D.B."/>
            <person name="Carson D.A."/>
            <person name="De Buck J."/>
        </authorList>
    </citation>
    <scope>NUCLEOTIDE SEQUENCE [LARGE SCALE GENOMIC DNA]</scope>
    <source>
        <strain evidence="2 3">SNUC 5336</strain>
    </source>
</reference>
<dbReference type="InterPro" id="IPR010982">
    <property type="entry name" value="Lambda_DNA-bd_dom_sf"/>
</dbReference>
<evidence type="ECO:0000313" key="2">
    <source>
        <dbReference type="EMBL" id="PTK29152.1"/>
    </source>
</evidence>
<dbReference type="InterPro" id="IPR001387">
    <property type="entry name" value="Cro/C1-type_HTH"/>
</dbReference>
<name>A0A974KW08_STAHO</name>
<sequence length="71" mass="8031">MNNEFRVLIAINKLSIAKVHEDTGIAKTTLYGLYYETTQNPSLSVILKLCNYLKVTPNEFLGIKSLKKQEA</sequence>
<dbReference type="AlphaFoldDB" id="A0A974KW08"/>
<dbReference type="Proteomes" id="UP000241540">
    <property type="component" value="Unassembled WGS sequence"/>
</dbReference>
<evidence type="ECO:0000259" key="1">
    <source>
        <dbReference type="PROSITE" id="PS50943"/>
    </source>
</evidence>
<gene>
    <name evidence="2" type="ORF">BUZ51_12165</name>
</gene>
<organism evidence="2 3">
    <name type="scientific">Staphylococcus hominis</name>
    <dbReference type="NCBI Taxonomy" id="1290"/>
    <lineage>
        <taxon>Bacteria</taxon>
        <taxon>Bacillati</taxon>
        <taxon>Bacillota</taxon>
        <taxon>Bacilli</taxon>
        <taxon>Bacillales</taxon>
        <taxon>Staphylococcaceae</taxon>
        <taxon>Staphylococcus</taxon>
    </lineage>
</organism>
<dbReference type="PROSITE" id="PS50943">
    <property type="entry name" value="HTH_CROC1"/>
    <property type="match status" value="1"/>
</dbReference>
<dbReference type="SUPFAM" id="SSF47413">
    <property type="entry name" value="lambda repressor-like DNA-binding domains"/>
    <property type="match status" value="1"/>
</dbReference>
<dbReference type="RefSeq" id="WP_107640574.1">
    <property type="nucleotide sequence ID" value="NZ_PZHX01000040.1"/>
</dbReference>